<protein>
    <submittedName>
        <fullName evidence="1">Uncharacterized protein</fullName>
    </submittedName>
</protein>
<dbReference type="Proteomes" id="UP000479710">
    <property type="component" value="Unassembled WGS sequence"/>
</dbReference>
<organism evidence="1 2">
    <name type="scientific">Oryza meyeriana var. granulata</name>
    <dbReference type="NCBI Taxonomy" id="110450"/>
    <lineage>
        <taxon>Eukaryota</taxon>
        <taxon>Viridiplantae</taxon>
        <taxon>Streptophyta</taxon>
        <taxon>Embryophyta</taxon>
        <taxon>Tracheophyta</taxon>
        <taxon>Spermatophyta</taxon>
        <taxon>Magnoliopsida</taxon>
        <taxon>Liliopsida</taxon>
        <taxon>Poales</taxon>
        <taxon>Poaceae</taxon>
        <taxon>BOP clade</taxon>
        <taxon>Oryzoideae</taxon>
        <taxon>Oryzeae</taxon>
        <taxon>Oryzinae</taxon>
        <taxon>Oryza</taxon>
        <taxon>Oryza meyeriana</taxon>
    </lineage>
</organism>
<proteinExistence type="predicted"/>
<reference evidence="1 2" key="1">
    <citation type="submission" date="2019-11" db="EMBL/GenBank/DDBJ databases">
        <title>Whole genome sequence of Oryza granulata.</title>
        <authorList>
            <person name="Li W."/>
        </authorList>
    </citation>
    <scope>NUCLEOTIDE SEQUENCE [LARGE SCALE GENOMIC DNA]</scope>
    <source>
        <strain evidence="2">cv. Menghai</strain>
        <tissue evidence="1">Leaf</tissue>
    </source>
</reference>
<accession>A0A6G1EIJ8</accession>
<evidence type="ECO:0000313" key="1">
    <source>
        <dbReference type="EMBL" id="KAF0924628.1"/>
    </source>
</evidence>
<dbReference type="EMBL" id="SPHZ02000003">
    <property type="protein sequence ID" value="KAF0924628.1"/>
    <property type="molecule type" value="Genomic_DNA"/>
</dbReference>
<name>A0A6G1EIJ8_9ORYZ</name>
<gene>
    <name evidence="1" type="ORF">E2562_010231</name>
</gene>
<sequence length="59" mass="6389">MTTFRCLTSPTPSSSSLLLPFSSFTVTGEAAGQRMSSWHGQRVWRWGIPIASSSSAPED</sequence>
<evidence type="ECO:0000313" key="2">
    <source>
        <dbReference type="Proteomes" id="UP000479710"/>
    </source>
</evidence>
<keyword evidence="2" id="KW-1185">Reference proteome</keyword>
<comment type="caution">
    <text evidence="1">The sequence shown here is derived from an EMBL/GenBank/DDBJ whole genome shotgun (WGS) entry which is preliminary data.</text>
</comment>
<dbReference type="AlphaFoldDB" id="A0A6G1EIJ8"/>